<comment type="caution">
    <text evidence="1">The sequence shown here is derived from an EMBL/GenBank/DDBJ whole genome shotgun (WGS) entry which is preliminary data.</text>
</comment>
<dbReference type="EMBL" id="JAVREH010000009">
    <property type="protein sequence ID" value="MDT0261636.1"/>
    <property type="molecule type" value="Genomic_DNA"/>
</dbReference>
<name>A0ABU2JA82_9ACTN</name>
<keyword evidence="2" id="KW-1185">Reference proteome</keyword>
<protein>
    <submittedName>
        <fullName evidence="1">DUF2891 domain-containing protein</fullName>
    </submittedName>
</protein>
<accession>A0ABU2JA82</accession>
<dbReference type="InterPro" id="IPR021365">
    <property type="entry name" value="DUF2891"/>
</dbReference>
<evidence type="ECO:0000313" key="1">
    <source>
        <dbReference type="EMBL" id="MDT0261636.1"/>
    </source>
</evidence>
<gene>
    <name evidence="1" type="ORF">RM423_09545</name>
</gene>
<proteinExistence type="predicted"/>
<reference evidence="2" key="1">
    <citation type="submission" date="2023-07" db="EMBL/GenBank/DDBJ databases">
        <title>30 novel species of actinomycetes from the DSMZ collection.</title>
        <authorList>
            <person name="Nouioui I."/>
        </authorList>
    </citation>
    <scope>NUCLEOTIDE SEQUENCE [LARGE SCALE GENOMIC DNA]</scope>
    <source>
        <strain evidence="2">DSM 44399</strain>
    </source>
</reference>
<sequence>MDLFDPADLLAVSLSCVDREFPYALEHGMDGPAHFRVPADLHPVFFGCYDWHSAVHNHWLLIRLRHRWPALERADEARRVLDEHLTEERLGRELAYFDTTLQGTFSRPYGWAWVLRLHAEAAAIPGSDEQRWAAALTPLRDGLCSRLVRYFGQSLQFPIRTGVHGNTAFSLTLGIDSARLTGDLATEQAFTDAAMRMFGADRDYPLGLEPSGGDFLSPALTEAGLLATVLPSADFAGWLGDFLPGLETDALLQPPMFEPEAGDPATVHLSGLLLSKAWSLRRMAVALPAGDPRIPVLGQSADAHLLAAKDCLANRHYYATHWVPTYLVMTDAAAADARVSLASTGNTGSTEGID</sequence>
<dbReference type="Proteomes" id="UP001183176">
    <property type="component" value="Unassembled WGS sequence"/>
</dbReference>
<dbReference type="RefSeq" id="WP_311422790.1">
    <property type="nucleotide sequence ID" value="NZ_JAVREH010000009.1"/>
</dbReference>
<dbReference type="Pfam" id="PF11199">
    <property type="entry name" value="DUF2891"/>
    <property type="match status" value="1"/>
</dbReference>
<evidence type="ECO:0000313" key="2">
    <source>
        <dbReference type="Proteomes" id="UP001183176"/>
    </source>
</evidence>
<organism evidence="1 2">
    <name type="scientific">Jatrophihabitans lederbergiae</name>
    <dbReference type="NCBI Taxonomy" id="3075547"/>
    <lineage>
        <taxon>Bacteria</taxon>
        <taxon>Bacillati</taxon>
        <taxon>Actinomycetota</taxon>
        <taxon>Actinomycetes</taxon>
        <taxon>Jatrophihabitantales</taxon>
        <taxon>Jatrophihabitantaceae</taxon>
        <taxon>Jatrophihabitans</taxon>
    </lineage>
</organism>